<keyword evidence="1" id="KW-0732">Signal</keyword>
<evidence type="ECO:0000256" key="1">
    <source>
        <dbReference type="SAM" id="SignalP"/>
    </source>
</evidence>
<gene>
    <name evidence="2" type="ORF">WAE58_25045</name>
</gene>
<protein>
    <submittedName>
        <fullName evidence="2">GLPGLI family protein</fullName>
    </submittedName>
</protein>
<dbReference type="InterPro" id="IPR005901">
    <property type="entry name" value="GLPGLI"/>
</dbReference>
<organism evidence="2 3">
    <name type="scientific">Pedobacter panaciterrae</name>
    <dbReference type="NCBI Taxonomy" id="363849"/>
    <lineage>
        <taxon>Bacteria</taxon>
        <taxon>Pseudomonadati</taxon>
        <taxon>Bacteroidota</taxon>
        <taxon>Sphingobacteriia</taxon>
        <taxon>Sphingobacteriales</taxon>
        <taxon>Sphingobacteriaceae</taxon>
        <taxon>Pedobacter</taxon>
    </lineage>
</organism>
<name>A0ABU8NUE0_9SPHI</name>
<dbReference type="EMBL" id="JBBEUB010000015">
    <property type="protein sequence ID" value="MEJ2905736.1"/>
    <property type="molecule type" value="Genomic_DNA"/>
</dbReference>
<sequence>MSRSVFFLLFCAMPFKLLAQQLFIPNGKITFEKRINMVRTMADFGLSDEIKGGMKKYKTSNWDLYFDRTRSIYKAQKKDDNDEDLMYFIAPGESTNELYADYANRNRVLRKNIMGDDYLLKDTIPHVSWKIMHDIRIISGFECRKAIGRINDTVYVVAFYTDEILLRGGPEGFNGLPGMILGLAIPRLNTTWFATKVDAFTNFNNEIQPPNKGKKTETERELKKLIELFTRYNGNKNEKPEEIRKAIYGFVL</sequence>
<proteinExistence type="predicted"/>
<evidence type="ECO:0000313" key="2">
    <source>
        <dbReference type="EMBL" id="MEJ2905736.1"/>
    </source>
</evidence>
<dbReference type="Proteomes" id="UP001378956">
    <property type="component" value="Unassembled WGS sequence"/>
</dbReference>
<comment type="caution">
    <text evidence="2">The sequence shown here is derived from an EMBL/GenBank/DDBJ whole genome shotgun (WGS) entry which is preliminary data.</text>
</comment>
<feature type="signal peptide" evidence="1">
    <location>
        <begin position="1"/>
        <end position="19"/>
    </location>
</feature>
<accession>A0ABU8NUE0</accession>
<keyword evidence="3" id="KW-1185">Reference proteome</keyword>
<dbReference type="NCBIfam" id="TIGR01200">
    <property type="entry name" value="GLPGLI"/>
    <property type="match status" value="1"/>
</dbReference>
<dbReference type="Pfam" id="PF09697">
    <property type="entry name" value="Porph_ging"/>
    <property type="match status" value="1"/>
</dbReference>
<dbReference type="RefSeq" id="WP_288883876.1">
    <property type="nucleotide sequence ID" value="NZ_CBFGNQ010000034.1"/>
</dbReference>
<feature type="chain" id="PRO_5047535550" evidence="1">
    <location>
        <begin position="20"/>
        <end position="252"/>
    </location>
</feature>
<evidence type="ECO:0000313" key="3">
    <source>
        <dbReference type="Proteomes" id="UP001378956"/>
    </source>
</evidence>
<reference evidence="2 3" key="1">
    <citation type="submission" date="2024-03" db="EMBL/GenBank/DDBJ databases">
        <title>Sequence of Lycoming College Course Isolates.</title>
        <authorList>
            <person name="Plotts O."/>
            <person name="Newman J."/>
        </authorList>
    </citation>
    <scope>NUCLEOTIDE SEQUENCE [LARGE SCALE GENOMIC DNA]</scope>
    <source>
        <strain evidence="2 3">CJB-3</strain>
    </source>
</reference>